<feature type="region of interest" description="Disordered" evidence="1">
    <location>
        <begin position="1"/>
        <end position="147"/>
    </location>
</feature>
<protein>
    <submittedName>
        <fullName evidence="2">Uncharacterized protein</fullName>
    </submittedName>
</protein>
<feature type="compositionally biased region" description="Polar residues" evidence="1">
    <location>
        <begin position="37"/>
        <end position="68"/>
    </location>
</feature>
<sequence>MTYWRRNSVQHSVMLPEAQPRRPQRHASRNGSREKQASSTTTFQLEKLVSRSNLNRTCAGSAQFLRSRSTSREEEEEEEEKEKEEEEEKEEKIADVGEAARRLWWGSTDRGGARHVEGPATGVRGEGKERGGCLATGLPAAGAEQRD</sequence>
<feature type="compositionally biased region" description="Polar residues" evidence="1">
    <location>
        <begin position="1"/>
        <end position="11"/>
    </location>
</feature>
<feature type="compositionally biased region" description="Acidic residues" evidence="1">
    <location>
        <begin position="73"/>
        <end position="89"/>
    </location>
</feature>
<proteinExistence type="predicted"/>
<evidence type="ECO:0000256" key="1">
    <source>
        <dbReference type="SAM" id="MobiDB-lite"/>
    </source>
</evidence>
<reference evidence="2" key="1">
    <citation type="submission" date="2011-02" db="EMBL/GenBank/DDBJ databases">
        <title>The genome of the leaf-cutting ant Acromyrmex echinatior suggests key adaptations to social evolution and fungus farming.</title>
        <authorList>
            <person name="Nygaard S."/>
            <person name="Zhang G."/>
        </authorList>
    </citation>
    <scope>NUCLEOTIDE SEQUENCE</scope>
</reference>
<dbReference type="InParanoid" id="F4WLV6"/>
<dbReference type="Proteomes" id="UP000007755">
    <property type="component" value="Unassembled WGS sequence"/>
</dbReference>
<dbReference type="AlphaFoldDB" id="F4WLV6"/>
<dbReference type="EMBL" id="GL888216">
    <property type="protein sequence ID" value="EGI64838.1"/>
    <property type="molecule type" value="Genomic_DNA"/>
</dbReference>
<dbReference type="OrthoDB" id="10349024at2759"/>
<organism evidence="3">
    <name type="scientific">Acromyrmex echinatior</name>
    <name type="common">Panamanian leafcutter ant</name>
    <name type="synonym">Acromyrmex octospinosus echinatior</name>
    <dbReference type="NCBI Taxonomy" id="103372"/>
    <lineage>
        <taxon>Eukaryota</taxon>
        <taxon>Metazoa</taxon>
        <taxon>Ecdysozoa</taxon>
        <taxon>Arthropoda</taxon>
        <taxon>Hexapoda</taxon>
        <taxon>Insecta</taxon>
        <taxon>Pterygota</taxon>
        <taxon>Neoptera</taxon>
        <taxon>Endopterygota</taxon>
        <taxon>Hymenoptera</taxon>
        <taxon>Apocrita</taxon>
        <taxon>Aculeata</taxon>
        <taxon>Formicoidea</taxon>
        <taxon>Formicidae</taxon>
        <taxon>Myrmicinae</taxon>
        <taxon>Acromyrmex</taxon>
    </lineage>
</organism>
<feature type="compositionally biased region" description="Basic and acidic residues" evidence="1">
    <location>
        <begin position="90"/>
        <end position="101"/>
    </location>
</feature>
<evidence type="ECO:0000313" key="3">
    <source>
        <dbReference type="Proteomes" id="UP000007755"/>
    </source>
</evidence>
<gene>
    <name evidence="2" type="ORF">G5I_06737</name>
</gene>
<keyword evidence="3" id="KW-1185">Reference proteome</keyword>
<accession>F4WLV6</accession>
<evidence type="ECO:0000313" key="2">
    <source>
        <dbReference type="EMBL" id="EGI64838.1"/>
    </source>
</evidence>
<name>F4WLV6_ACREC</name>